<feature type="region of interest" description="Disordered" evidence="2">
    <location>
        <begin position="403"/>
        <end position="427"/>
    </location>
</feature>
<dbReference type="Proteomes" id="UP001597451">
    <property type="component" value="Unassembled WGS sequence"/>
</dbReference>
<protein>
    <submittedName>
        <fullName evidence="5">Replication initiation and membrane attachment family protein</fullName>
    </submittedName>
</protein>
<reference evidence="6" key="1">
    <citation type="journal article" date="2019" name="Int. J. Syst. Evol. Microbiol.">
        <title>The Global Catalogue of Microorganisms (GCM) 10K type strain sequencing project: providing services to taxonomists for standard genome sequencing and annotation.</title>
        <authorList>
            <consortium name="The Broad Institute Genomics Platform"/>
            <consortium name="The Broad Institute Genome Sequencing Center for Infectious Disease"/>
            <person name="Wu L."/>
            <person name="Ma J."/>
        </authorList>
    </citation>
    <scope>NUCLEOTIDE SEQUENCE [LARGE SCALE GENOMIC DNA]</scope>
    <source>
        <strain evidence="6">TISTR 1858</strain>
    </source>
</reference>
<proteinExistence type="inferred from homology"/>
<dbReference type="InterPro" id="IPR058660">
    <property type="entry name" value="WHD_DnaB"/>
</dbReference>
<feature type="domain" description="Replicative helicase loading/DNA remodeling protein DnaB N-terminal winged helix" evidence="4">
    <location>
        <begin position="9"/>
        <end position="228"/>
    </location>
</feature>
<evidence type="ECO:0000259" key="4">
    <source>
        <dbReference type="Pfam" id="PF25888"/>
    </source>
</evidence>
<evidence type="ECO:0000313" key="5">
    <source>
        <dbReference type="EMBL" id="MFD2627928.1"/>
    </source>
</evidence>
<name>A0ABW5PX50_9BACI</name>
<dbReference type="EMBL" id="JBHUMX010000007">
    <property type="protein sequence ID" value="MFD2627928.1"/>
    <property type="molecule type" value="Genomic_DNA"/>
</dbReference>
<sequence>MNYIGKILPIEGYYVVVKSPLPVDYAKSLTHLYQPLIGIQAVTLYLTLLHEVELQQKDIPQTHHTLMNYLNLPLDEIYQARLKLEGIGLLKTFENKTDSQNYYTYEVQSPFSPSDFFLDGMLTQLLYHHLGKDKFQLLQEHYTKPSVPKGENITASFSDVFQTFQPQAPINQVKQKKAISSEQEEFIDFTWIEQMLRQRLVPVQRVLTGENKRLIMQMMQLYGLETFEIEKSLLWALTEENILHVEEFKTACHDLFKSKYKQTNIQLTEKQASKTEAPLEEAVTKEDQLVMELERISPKQLLEDLSSGNHASDQDMKVIREVMTTQGLPSPVMNVLIHYVLLQTNMKLSKAYLEKIASHWSRANLKTAKEAMAFAKREARNFQKGNQSASGFRKQASKEIIPEWFKERKKKQPSTSTESTIDKDKEQKEIEALLRQFSSENN</sequence>
<gene>
    <name evidence="5" type="ORF">ACFSUN_03850</name>
</gene>
<comment type="caution">
    <text evidence="5">The sequence shown here is derived from an EMBL/GenBank/DDBJ whole genome shotgun (WGS) entry which is preliminary data.</text>
</comment>
<evidence type="ECO:0000256" key="1">
    <source>
        <dbReference type="ARBA" id="ARBA00093462"/>
    </source>
</evidence>
<organism evidence="5 6">
    <name type="scientific">Oceanobacillus kapialis</name>
    <dbReference type="NCBI Taxonomy" id="481353"/>
    <lineage>
        <taxon>Bacteria</taxon>
        <taxon>Bacillati</taxon>
        <taxon>Bacillota</taxon>
        <taxon>Bacilli</taxon>
        <taxon>Bacillales</taxon>
        <taxon>Bacillaceae</taxon>
        <taxon>Oceanobacillus</taxon>
    </lineage>
</organism>
<evidence type="ECO:0000313" key="6">
    <source>
        <dbReference type="Proteomes" id="UP001597451"/>
    </source>
</evidence>
<comment type="similarity">
    <text evidence="1">Belongs to the DnaB/DnaD family.</text>
</comment>
<dbReference type="Pfam" id="PF25888">
    <property type="entry name" value="WHD_DnaB"/>
    <property type="match status" value="1"/>
</dbReference>
<evidence type="ECO:0000259" key="3">
    <source>
        <dbReference type="Pfam" id="PF07261"/>
    </source>
</evidence>
<evidence type="ECO:0000256" key="2">
    <source>
        <dbReference type="SAM" id="MobiDB-lite"/>
    </source>
</evidence>
<feature type="domain" description="DnaB/C C-terminal" evidence="3">
    <location>
        <begin position="308"/>
        <end position="373"/>
    </location>
</feature>
<dbReference type="RefSeq" id="WP_379560601.1">
    <property type="nucleotide sequence ID" value="NZ_JBHUMX010000007.1"/>
</dbReference>
<accession>A0ABW5PX50</accession>
<dbReference type="Pfam" id="PF07261">
    <property type="entry name" value="DnaB_2"/>
    <property type="match status" value="1"/>
</dbReference>
<dbReference type="InterPro" id="IPR006343">
    <property type="entry name" value="DnaB/C_C"/>
</dbReference>
<keyword evidence="6" id="KW-1185">Reference proteome</keyword>